<dbReference type="Pfam" id="PF13456">
    <property type="entry name" value="RVT_3"/>
    <property type="match status" value="1"/>
</dbReference>
<proteinExistence type="predicted"/>
<dbReference type="GO" id="GO:0004523">
    <property type="term" value="F:RNA-DNA hybrid ribonuclease activity"/>
    <property type="evidence" value="ECO:0007669"/>
    <property type="project" value="InterPro"/>
</dbReference>
<dbReference type="InterPro" id="IPR002156">
    <property type="entry name" value="RNaseH_domain"/>
</dbReference>
<name>A0A498HGM9_MALDO</name>
<dbReference type="GO" id="GO:0003676">
    <property type="term" value="F:nucleic acid binding"/>
    <property type="evidence" value="ECO:0007669"/>
    <property type="project" value="InterPro"/>
</dbReference>
<feature type="domain" description="RNase H type-1" evidence="1">
    <location>
        <begin position="11"/>
        <end position="71"/>
    </location>
</feature>
<sequence length="82" mass="9001">MGQFIAQEGIGSALQVEFEAIVEKLQLAGRLQIRRVILESDSALAIVTINNYFSDLSRFGLLVEDVKFVAELVSPCTCAKIL</sequence>
<dbReference type="Proteomes" id="UP000290289">
    <property type="component" value="Chromosome 17"/>
</dbReference>
<gene>
    <name evidence="2" type="ORF">DVH24_031365</name>
</gene>
<evidence type="ECO:0000259" key="1">
    <source>
        <dbReference type="Pfam" id="PF13456"/>
    </source>
</evidence>
<organism evidence="2 3">
    <name type="scientific">Malus domestica</name>
    <name type="common">Apple</name>
    <name type="synonym">Pyrus malus</name>
    <dbReference type="NCBI Taxonomy" id="3750"/>
    <lineage>
        <taxon>Eukaryota</taxon>
        <taxon>Viridiplantae</taxon>
        <taxon>Streptophyta</taxon>
        <taxon>Embryophyta</taxon>
        <taxon>Tracheophyta</taxon>
        <taxon>Spermatophyta</taxon>
        <taxon>Magnoliopsida</taxon>
        <taxon>eudicotyledons</taxon>
        <taxon>Gunneridae</taxon>
        <taxon>Pentapetalae</taxon>
        <taxon>rosids</taxon>
        <taxon>fabids</taxon>
        <taxon>Rosales</taxon>
        <taxon>Rosaceae</taxon>
        <taxon>Amygdaloideae</taxon>
        <taxon>Maleae</taxon>
        <taxon>Malus</taxon>
    </lineage>
</organism>
<evidence type="ECO:0000313" key="2">
    <source>
        <dbReference type="EMBL" id="RXH69032.1"/>
    </source>
</evidence>
<dbReference type="AlphaFoldDB" id="A0A498HGM9"/>
<dbReference type="Gene3D" id="3.30.420.10">
    <property type="entry name" value="Ribonuclease H-like superfamily/Ribonuclease H"/>
    <property type="match status" value="1"/>
</dbReference>
<reference evidence="2 3" key="1">
    <citation type="submission" date="2018-10" db="EMBL/GenBank/DDBJ databases">
        <title>A high-quality apple genome assembly.</title>
        <authorList>
            <person name="Hu J."/>
        </authorList>
    </citation>
    <scope>NUCLEOTIDE SEQUENCE [LARGE SCALE GENOMIC DNA]</scope>
    <source>
        <strain evidence="3">cv. HFTH1</strain>
        <tissue evidence="2">Young leaf</tissue>
    </source>
</reference>
<accession>A0A498HGM9</accession>
<dbReference type="EMBL" id="RDQH01000343">
    <property type="protein sequence ID" value="RXH69032.1"/>
    <property type="molecule type" value="Genomic_DNA"/>
</dbReference>
<protein>
    <recommendedName>
        <fullName evidence="1">RNase H type-1 domain-containing protein</fullName>
    </recommendedName>
</protein>
<comment type="caution">
    <text evidence="2">The sequence shown here is derived from an EMBL/GenBank/DDBJ whole genome shotgun (WGS) entry which is preliminary data.</text>
</comment>
<evidence type="ECO:0000313" key="3">
    <source>
        <dbReference type="Proteomes" id="UP000290289"/>
    </source>
</evidence>
<keyword evidence="3" id="KW-1185">Reference proteome</keyword>
<dbReference type="InterPro" id="IPR036397">
    <property type="entry name" value="RNaseH_sf"/>
</dbReference>